<name>A0A6J5KWS2_9CAUD</name>
<organism evidence="1">
    <name type="scientific">uncultured Caudovirales phage</name>
    <dbReference type="NCBI Taxonomy" id="2100421"/>
    <lineage>
        <taxon>Viruses</taxon>
        <taxon>Duplodnaviria</taxon>
        <taxon>Heunggongvirae</taxon>
        <taxon>Uroviricota</taxon>
        <taxon>Caudoviricetes</taxon>
        <taxon>Peduoviridae</taxon>
        <taxon>Maltschvirus</taxon>
        <taxon>Maltschvirus maltsch</taxon>
    </lineage>
</organism>
<sequence>MKSIVNLIDDIREMTDDFVAGMRKEPASRLGLDDRCGMVWVDEDAIVAYKGSRIEYYGGFEYVKGDDRAEIGDYVVYFATSERVADAIECLMEFDGECESEDA</sequence>
<reference evidence="1" key="1">
    <citation type="submission" date="2020-04" db="EMBL/GenBank/DDBJ databases">
        <authorList>
            <person name="Chiriac C."/>
            <person name="Salcher M."/>
            <person name="Ghai R."/>
            <person name="Kavagutti S V."/>
        </authorList>
    </citation>
    <scope>NUCLEOTIDE SEQUENCE</scope>
</reference>
<dbReference type="EMBL" id="LR796187">
    <property type="protein sequence ID" value="CAB4125675.1"/>
    <property type="molecule type" value="Genomic_DNA"/>
</dbReference>
<gene>
    <name evidence="2" type="ORF">UFOVP181_456</name>
    <name evidence="1" type="ORF">UFOVP57_185</name>
</gene>
<evidence type="ECO:0000313" key="2">
    <source>
        <dbReference type="EMBL" id="CAB5209379.1"/>
    </source>
</evidence>
<dbReference type="EMBL" id="LR798231">
    <property type="protein sequence ID" value="CAB5209379.1"/>
    <property type="molecule type" value="Genomic_DNA"/>
</dbReference>
<evidence type="ECO:0000313" key="1">
    <source>
        <dbReference type="EMBL" id="CAB4125675.1"/>
    </source>
</evidence>
<proteinExistence type="predicted"/>
<protein>
    <submittedName>
        <fullName evidence="1">Uncharacterized protein</fullName>
    </submittedName>
</protein>
<accession>A0A6J5KWS2</accession>